<comment type="caution">
    <text evidence="9">The sequence shown here is derived from an EMBL/GenBank/DDBJ whole genome shotgun (WGS) entry which is preliminary data.</text>
</comment>
<dbReference type="Gene3D" id="3.30.70.1450">
    <property type="entry name" value="Regulator of K+ conductance, C-terminal domain"/>
    <property type="match status" value="2"/>
</dbReference>
<comment type="subcellular location">
    <subcellularLocation>
        <location evidence="1">Membrane</location>
        <topology evidence="1">Multi-pass membrane protein</topology>
    </subcellularLocation>
</comment>
<feature type="transmembrane region" description="Helical" evidence="7">
    <location>
        <begin position="57"/>
        <end position="74"/>
    </location>
</feature>
<feature type="transmembrane region" description="Helical" evidence="7">
    <location>
        <begin position="86"/>
        <end position="104"/>
    </location>
</feature>
<reference evidence="10" key="1">
    <citation type="journal article" date="2019" name="Int. J. Syst. Evol. Microbiol.">
        <title>The Global Catalogue of Microorganisms (GCM) 10K type strain sequencing project: providing services to taxonomists for standard genome sequencing and annotation.</title>
        <authorList>
            <consortium name="The Broad Institute Genomics Platform"/>
            <consortium name="The Broad Institute Genome Sequencing Center for Infectious Disease"/>
            <person name="Wu L."/>
            <person name="Ma J."/>
        </authorList>
    </citation>
    <scope>NUCLEOTIDE SEQUENCE [LARGE SCALE GENOMIC DNA]</scope>
    <source>
        <strain evidence="10">JCM 18050</strain>
    </source>
</reference>
<keyword evidence="4" id="KW-0677">Repeat</keyword>
<feature type="transmembrane region" description="Helical" evidence="7">
    <location>
        <begin position="495"/>
        <end position="514"/>
    </location>
</feature>
<dbReference type="Proteomes" id="UP001500171">
    <property type="component" value="Unassembled WGS sequence"/>
</dbReference>
<feature type="domain" description="RCK C-terminal" evidence="8">
    <location>
        <begin position="344"/>
        <end position="429"/>
    </location>
</feature>
<accession>A0ABP9NA45</accession>
<protein>
    <submittedName>
        <fullName evidence="9">SLC13 family permease</fullName>
    </submittedName>
</protein>
<proteinExistence type="predicted"/>
<evidence type="ECO:0000313" key="10">
    <source>
        <dbReference type="Proteomes" id="UP001500171"/>
    </source>
</evidence>
<evidence type="ECO:0000313" key="9">
    <source>
        <dbReference type="EMBL" id="GAA5111598.1"/>
    </source>
</evidence>
<feature type="transmembrane region" description="Helical" evidence="7">
    <location>
        <begin position="534"/>
        <end position="567"/>
    </location>
</feature>
<evidence type="ECO:0000256" key="5">
    <source>
        <dbReference type="ARBA" id="ARBA00022989"/>
    </source>
</evidence>
<dbReference type="Pfam" id="PF03600">
    <property type="entry name" value="CitMHS"/>
    <property type="match status" value="1"/>
</dbReference>
<evidence type="ECO:0000256" key="3">
    <source>
        <dbReference type="ARBA" id="ARBA00022692"/>
    </source>
</evidence>
<dbReference type="InterPro" id="IPR004680">
    <property type="entry name" value="Cit_transptr-like_dom"/>
</dbReference>
<gene>
    <name evidence="9" type="ORF">GCM10023211_17270</name>
</gene>
<feature type="transmembrane region" description="Helical" evidence="7">
    <location>
        <begin position="166"/>
        <end position="190"/>
    </location>
</feature>
<evidence type="ECO:0000256" key="2">
    <source>
        <dbReference type="ARBA" id="ARBA00022448"/>
    </source>
</evidence>
<feature type="transmembrane region" description="Helical" evidence="7">
    <location>
        <begin position="125"/>
        <end position="154"/>
    </location>
</feature>
<dbReference type="InterPro" id="IPR036721">
    <property type="entry name" value="RCK_C_sf"/>
</dbReference>
<dbReference type="InterPro" id="IPR006037">
    <property type="entry name" value="RCK_C"/>
</dbReference>
<organism evidence="9 10">
    <name type="scientific">Orbus sasakiae</name>
    <dbReference type="NCBI Taxonomy" id="1078475"/>
    <lineage>
        <taxon>Bacteria</taxon>
        <taxon>Pseudomonadati</taxon>
        <taxon>Pseudomonadota</taxon>
        <taxon>Gammaproteobacteria</taxon>
        <taxon>Orbales</taxon>
        <taxon>Orbaceae</taxon>
        <taxon>Orbus</taxon>
    </lineage>
</organism>
<dbReference type="PANTHER" id="PTHR43652:SF1">
    <property type="entry name" value="RESPONSE REGULATOR"/>
    <property type="match status" value="1"/>
</dbReference>
<evidence type="ECO:0000256" key="7">
    <source>
        <dbReference type="SAM" id="Phobius"/>
    </source>
</evidence>
<feature type="domain" description="RCK C-terminal" evidence="8">
    <location>
        <begin position="248"/>
        <end position="337"/>
    </location>
</feature>
<keyword evidence="2" id="KW-0813">Transport</keyword>
<keyword evidence="6 7" id="KW-0472">Membrane</keyword>
<evidence type="ECO:0000256" key="4">
    <source>
        <dbReference type="ARBA" id="ARBA00022737"/>
    </source>
</evidence>
<dbReference type="PROSITE" id="PS51202">
    <property type="entry name" value="RCK_C"/>
    <property type="match status" value="2"/>
</dbReference>
<dbReference type="EMBL" id="BAABHY010000003">
    <property type="protein sequence ID" value="GAA5111598.1"/>
    <property type="molecule type" value="Genomic_DNA"/>
</dbReference>
<evidence type="ECO:0000259" key="8">
    <source>
        <dbReference type="PROSITE" id="PS51202"/>
    </source>
</evidence>
<feature type="transmembrane region" description="Helical" evidence="7">
    <location>
        <begin position="456"/>
        <end position="483"/>
    </location>
</feature>
<evidence type="ECO:0000256" key="1">
    <source>
        <dbReference type="ARBA" id="ARBA00004141"/>
    </source>
</evidence>
<dbReference type="InterPro" id="IPR051679">
    <property type="entry name" value="DASS-Related_Transporters"/>
</dbReference>
<dbReference type="SUPFAM" id="SSF116726">
    <property type="entry name" value="TrkA C-terminal domain-like"/>
    <property type="match status" value="2"/>
</dbReference>
<feature type="transmembrane region" description="Helical" evidence="7">
    <location>
        <begin position="202"/>
        <end position="221"/>
    </location>
</feature>
<feature type="transmembrane region" description="Helical" evidence="7">
    <location>
        <begin position="579"/>
        <end position="599"/>
    </location>
</feature>
<keyword evidence="3 7" id="KW-0812">Transmembrane</keyword>
<sequence>MLSEHVVKLTEQLQTLYHHIMALLPDTLIMHGQLITVSMLLLAVIILFSFSKIRMDVIAILAITAIIMTGVLSPTEALSGFSDPNIVLIALLFIIGESLVRTGISFQMSEYILKIAGKNDIRIIVLIMLSVALLGSVMSSTGVVAIFIPVVISIASRSGIHVKKLMMPLCIAALISGMMTLVATAPNLVVNSELERANITEFGFFSITPIGIGVLLIGLIYCIISRNWLISPKQAQQAQQSPSRRKITDLIRDYKLTGRAHRAQILTGSPLIGRTLNSLHLRSQQGVNVIGIERWRKFRKVLIPVNGATEFIENDVLLLDFAHSEADYRQFLTTNSLEPKVLRGEYFSDQVKEVGMAEVALLPESSLYGKTLNEIDFRSQYFLTVIGIWRNHTALETDNLFEEKLEVSDTLLVCGDWGSIRKLQTRTNDFVVLDFPADIDDVAPASSQAIPALINLAIMIVLMVSGIVPNVVAALIACLLMGITRCIDMTSAYKSIHWPSLILIIGMMPFALALNKTGGIALVSELLKSHLYSYGPYIVLTFIFLLCSFVGLFLTNTATAILIAPIAINIALDFGYSPYPFAMTVAIATSASFITPVSSPVKTMIVAPGGYSFMDFVKVGIPLTILVLLVDLLLVPVFFPF</sequence>
<keyword evidence="10" id="KW-1185">Reference proteome</keyword>
<feature type="transmembrane region" description="Helical" evidence="7">
    <location>
        <begin position="619"/>
        <end position="639"/>
    </location>
</feature>
<dbReference type="Pfam" id="PF02080">
    <property type="entry name" value="TrkA_C"/>
    <property type="match status" value="2"/>
</dbReference>
<evidence type="ECO:0000256" key="6">
    <source>
        <dbReference type="ARBA" id="ARBA00023136"/>
    </source>
</evidence>
<keyword evidence="5 7" id="KW-1133">Transmembrane helix</keyword>
<dbReference type="PANTHER" id="PTHR43652">
    <property type="entry name" value="BASIC AMINO ACID ANTIPORTER YFCC-RELATED"/>
    <property type="match status" value="1"/>
</dbReference>
<feature type="transmembrane region" description="Helical" evidence="7">
    <location>
        <begin position="28"/>
        <end position="50"/>
    </location>
</feature>
<name>A0ABP9NA45_9GAMM</name>